<comment type="similarity">
    <text evidence="2 7">Belongs to the SEC5 family.</text>
</comment>
<evidence type="ECO:0000256" key="2">
    <source>
        <dbReference type="ARBA" id="ARBA00010578"/>
    </source>
</evidence>
<dbReference type="OrthoDB" id="26242at2759"/>
<comment type="subunit">
    <text evidence="7">Component of the exocyst complex.</text>
</comment>
<dbReference type="GO" id="GO:0048731">
    <property type="term" value="P:system development"/>
    <property type="evidence" value="ECO:0007669"/>
    <property type="project" value="UniProtKB-ARBA"/>
</dbReference>
<evidence type="ECO:0000256" key="4">
    <source>
        <dbReference type="ARBA" id="ARBA00022448"/>
    </source>
</evidence>
<dbReference type="KEGG" id="apln:108737341"/>
<name>A0A1W4WZS5_AGRPL</name>
<feature type="domain" description="IPT/TIG" evidence="8">
    <location>
        <begin position="5"/>
        <end position="86"/>
    </location>
</feature>
<protein>
    <recommendedName>
        <fullName evidence="3 7">Exocyst complex component 2</fullName>
    </recommendedName>
</protein>
<feature type="domain" description="Exocyst complex component EXOC2/Sec5 N-terminal" evidence="9">
    <location>
        <begin position="124"/>
        <end position="887"/>
    </location>
</feature>
<evidence type="ECO:0000256" key="7">
    <source>
        <dbReference type="RuleBase" id="RU365069"/>
    </source>
</evidence>
<dbReference type="InterPro" id="IPR002909">
    <property type="entry name" value="IPT_dom"/>
</dbReference>
<dbReference type="GO" id="GO:0006887">
    <property type="term" value="P:exocytosis"/>
    <property type="evidence" value="ECO:0007669"/>
    <property type="project" value="UniProtKB-KW"/>
</dbReference>
<dbReference type="InParanoid" id="A0A1W4WZS5"/>
<dbReference type="Pfam" id="PF15469">
    <property type="entry name" value="Sec5"/>
    <property type="match status" value="1"/>
</dbReference>
<dbReference type="GO" id="GO:0000145">
    <property type="term" value="C:exocyst"/>
    <property type="evidence" value="ECO:0007669"/>
    <property type="project" value="UniProtKB-UniRule"/>
</dbReference>
<evidence type="ECO:0000256" key="6">
    <source>
        <dbReference type="ARBA" id="ARBA00022927"/>
    </source>
</evidence>
<proteinExistence type="inferred from homology"/>
<dbReference type="InterPro" id="IPR039481">
    <property type="entry name" value="EXOC2/Sec5_N_dom"/>
</dbReference>
<dbReference type="FunFam" id="2.60.40.10:FF:000196">
    <property type="entry name" value="Exocyst complex component 2"/>
    <property type="match status" value="1"/>
</dbReference>
<keyword evidence="10" id="KW-1185">Reference proteome</keyword>
<dbReference type="STRING" id="224129.A0A1W4WZS5"/>
<dbReference type="SUPFAM" id="SSF81296">
    <property type="entry name" value="E set domains"/>
    <property type="match status" value="1"/>
</dbReference>
<evidence type="ECO:0000313" key="11">
    <source>
        <dbReference type="RefSeq" id="XP_018325658.1"/>
    </source>
</evidence>
<dbReference type="PANTHER" id="PTHR13043:SF1">
    <property type="entry name" value="EXOCYST COMPLEX COMPONENT 2"/>
    <property type="match status" value="1"/>
</dbReference>
<dbReference type="GO" id="GO:0015031">
    <property type="term" value="P:protein transport"/>
    <property type="evidence" value="ECO:0007669"/>
    <property type="project" value="UniProtKB-KW"/>
</dbReference>
<dbReference type="InterPro" id="IPR013783">
    <property type="entry name" value="Ig-like_fold"/>
</dbReference>
<dbReference type="GeneID" id="108737341"/>
<keyword evidence="6 7" id="KW-0653">Protein transport</keyword>
<organism evidence="10 11">
    <name type="scientific">Agrilus planipennis</name>
    <name type="common">Emerald ash borer</name>
    <name type="synonym">Agrilus marcopoli</name>
    <dbReference type="NCBI Taxonomy" id="224129"/>
    <lineage>
        <taxon>Eukaryota</taxon>
        <taxon>Metazoa</taxon>
        <taxon>Ecdysozoa</taxon>
        <taxon>Arthropoda</taxon>
        <taxon>Hexapoda</taxon>
        <taxon>Insecta</taxon>
        <taxon>Pterygota</taxon>
        <taxon>Neoptera</taxon>
        <taxon>Endopterygota</taxon>
        <taxon>Coleoptera</taxon>
        <taxon>Polyphaga</taxon>
        <taxon>Elateriformia</taxon>
        <taxon>Buprestoidea</taxon>
        <taxon>Buprestidae</taxon>
        <taxon>Agrilinae</taxon>
        <taxon>Agrilus</taxon>
    </lineage>
</organism>
<dbReference type="RefSeq" id="XP_018325658.1">
    <property type="nucleotide sequence ID" value="XM_018470156.2"/>
</dbReference>
<dbReference type="AlphaFoldDB" id="A0A1W4WZS5"/>
<dbReference type="PANTHER" id="PTHR13043">
    <property type="entry name" value="EXOCYST COMPLEX COMPONENT SEC5"/>
    <property type="match status" value="1"/>
</dbReference>
<evidence type="ECO:0000256" key="1">
    <source>
        <dbReference type="ARBA" id="ARBA00002660"/>
    </source>
</evidence>
<reference evidence="11" key="1">
    <citation type="submission" date="2025-08" db="UniProtKB">
        <authorList>
            <consortium name="RefSeq"/>
        </authorList>
    </citation>
    <scope>IDENTIFICATION</scope>
    <source>
        <tissue evidence="11">Entire body</tissue>
    </source>
</reference>
<dbReference type="InterPro" id="IPR029175">
    <property type="entry name" value="EXOC2/Sec5"/>
</dbReference>
<evidence type="ECO:0000259" key="8">
    <source>
        <dbReference type="Pfam" id="PF01833"/>
    </source>
</evidence>
<sequence length="896" mass="101865">MAPPPIVTGLSPNEGPPGTKIIIRGENFGTKPTDLIGLTICGCDCLLSAEWKSPNKIIARSGPGKGKGDVIVTTRLGGIGSCNVTFKGYHETVGPMKESAVWVEKTPLFVWGRNSLSSNTFQQEDPLGLSEEGNEKKISEDDLMELFPNLSGDITSENFSPGWFLLENHQCTSFNDLQAGLLHLRRKVENQKEGQLSFLKANVGSVMDQIDTMDRLKQSFENDVTKYGTEPTHKLEKSIKESVREARKLFDDVLLRRDRAEKTRNALNVLSRFRFLFCLPCIIDRHMQKQDYDIIINDYMRVKNLFNRTEVPVFKTALYETEKRIMALQKMLHDNLQKMPISIEEQKRLIRYLINLDAPYEPAWDAIQSHVNYINLRFKECYDEHKSAEAVLAQELAKLKNSHSSSKFNKYNIQTQDTLNCIPENVLFIEDLCDILSQLFPNLWKLGHSYFTGELLHVKIEPGKQVAFKHVVLTIIETFCKMLRAAVIPHTLDKNVDKSTVGSWSVKDINIIALWLPNILRHVRSSYNILIKLDLPNEALNIVSDLILDLKIFCMSVLFKQATEQVRQLQKQEDWKIEFNGVTGLPLKYEQHLQNVVQLVKESVLISEQKEASLSESPVAQKELEKNVESLFLVFYDVLKNLTFQNENGEEEGCTAVVSQLIGTPVSAYRNYGSTKEVLLWEHKLLKVLANCQYMTNTVLNNIFELFNKSGIAMSRASIEKIMNKFSVLEKTVLETYLEQKSDPLVGTIEPSMYLGKFDWDCVNIVTDIKPYAKECLNNVIHVHSEVYGVSPTLVDSILPQVIQTVAEELYRLMSCVQKFNLYGIQQARADIGFLQSMFSSYLTPKASTFFKEALDAIPQLKNGEQTIVEDVIAKSSKKMKLQALCLIKTENNITL</sequence>
<dbReference type="CDD" id="cd00603">
    <property type="entry name" value="IPT_PCSR"/>
    <property type="match status" value="1"/>
</dbReference>
<dbReference type="GO" id="GO:0048468">
    <property type="term" value="P:cell development"/>
    <property type="evidence" value="ECO:0007669"/>
    <property type="project" value="UniProtKB-ARBA"/>
</dbReference>
<dbReference type="Pfam" id="PF01833">
    <property type="entry name" value="TIG"/>
    <property type="match status" value="1"/>
</dbReference>
<evidence type="ECO:0000313" key="10">
    <source>
        <dbReference type="Proteomes" id="UP000192223"/>
    </source>
</evidence>
<evidence type="ECO:0000259" key="9">
    <source>
        <dbReference type="Pfam" id="PF15469"/>
    </source>
</evidence>
<keyword evidence="4 7" id="KW-0813">Transport</keyword>
<evidence type="ECO:0000256" key="5">
    <source>
        <dbReference type="ARBA" id="ARBA00022483"/>
    </source>
</evidence>
<gene>
    <name evidence="11" type="primary">LOC108737341</name>
</gene>
<dbReference type="InterPro" id="IPR014756">
    <property type="entry name" value="Ig_E-set"/>
</dbReference>
<dbReference type="Proteomes" id="UP000192223">
    <property type="component" value="Unplaced"/>
</dbReference>
<dbReference type="FunCoup" id="A0A1W4WZS5">
    <property type="interactions" value="1686"/>
</dbReference>
<comment type="function">
    <text evidence="1 7">Component of the exocyst complex involved in the docking of exocytic vesicles with fusion sites on the plasma membrane.</text>
</comment>
<evidence type="ECO:0000256" key="3">
    <source>
        <dbReference type="ARBA" id="ARBA00017526"/>
    </source>
</evidence>
<accession>A0A1W4WZS5</accession>
<dbReference type="Gene3D" id="2.60.40.10">
    <property type="entry name" value="Immunoglobulins"/>
    <property type="match status" value="1"/>
</dbReference>
<keyword evidence="5 7" id="KW-0268">Exocytosis</keyword>
<dbReference type="GO" id="GO:0006893">
    <property type="term" value="P:Golgi to plasma membrane transport"/>
    <property type="evidence" value="ECO:0007669"/>
    <property type="project" value="UniProtKB-UniRule"/>
</dbReference>